<protein>
    <submittedName>
        <fullName evidence="1">Uncharacterized protein</fullName>
    </submittedName>
</protein>
<evidence type="ECO:0000313" key="1">
    <source>
        <dbReference type="EMBL" id="KAJ1149999.1"/>
    </source>
</evidence>
<dbReference type="EMBL" id="JANPWB010000009">
    <property type="protein sequence ID" value="KAJ1149999.1"/>
    <property type="molecule type" value="Genomic_DNA"/>
</dbReference>
<reference evidence="1" key="1">
    <citation type="journal article" date="2022" name="bioRxiv">
        <title>Sequencing and chromosome-scale assembly of the giantPleurodeles waltlgenome.</title>
        <authorList>
            <person name="Brown T."/>
            <person name="Elewa A."/>
            <person name="Iarovenko S."/>
            <person name="Subramanian E."/>
            <person name="Araus A.J."/>
            <person name="Petzold A."/>
            <person name="Susuki M."/>
            <person name="Suzuki K.-i.T."/>
            <person name="Hayashi T."/>
            <person name="Toyoda A."/>
            <person name="Oliveira C."/>
            <person name="Osipova E."/>
            <person name="Leigh N.D."/>
            <person name="Simon A."/>
            <person name="Yun M.H."/>
        </authorList>
    </citation>
    <scope>NUCLEOTIDE SEQUENCE</scope>
    <source>
        <strain evidence="1">20211129_DDA</strain>
        <tissue evidence="1">Liver</tissue>
    </source>
</reference>
<organism evidence="1 2">
    <name type="scientific">Pleurodeles waltl</name>
    <name type="common">Iberian ribbed newt</name>
    <dbReference type="NCBI Taxonomy" id="8319"/>
    <lineage>
        <taxon>Eukaryota</taxon>
        <taxon>Metazoa</taxon>
        <taxon>Chordata</taxon>
        <taxon>Craniata</taxon>
        <taxon>Vertebrata</taxon>
        <taxon>Euteleostomi</taxon>
        <taxon>Amphibia</taxon>
        <taxon>Batrachia</taxon>
        <taxon>Caudata</taxon>
        <taxon>Salamandroidea</taxon>
        <taxon>Salamandridae</taxon>
        <taxon>Pleurodelinae</taxon>
        <taxon>Pleurodeles</taxon>
    </lineage>
</organism>
<dbReference type="AlphaFoldDB" id="A0AAV7RB08"/>
<sequence>MKPRKQIMNNDTTTASSMFEIAEIPDIMTIHGLLNENSLSPHVAHEVIQDPDEGLATQEVSDSETRVDMFNELRSYVTTQQRDTLHEIGFTTDDPVGSDPKP</sequence>
<evidence type="ECO:0000313" key="2">
    <source>
        <dbReference type="Proteomes" id="UP001066276"/>
    </source>
</evidence>
<gene>
    <name evidence="1" type="ORF">NDU88_002797</name>
</gene>
<comment type="caution">
    <text evidence="1">The sequence shown here is derived from an EMBL/GenBank/DDBJ whole genome shotgun (WGS) entry which is preliminary data.</text>
</comment>
<name>A0AAV7RB08_PLEWA</name>
<dbReference type="Proteomes" id="UP001066276">
    <property type="component" value="Chromosome 5"/>
</dbReference>
<proteinExistence type="predicted"/>
<keyword evidence="2" id="KW-1185">Reference proteome</keyword>
<accession>A0AAV7RB08</accession>